<sequence length="577" mass="66780">MGIDFIEKSLNIDERPITSIWLSRKLMISSNTASEFMLNFYNKYKDKESINKNILIKYIICGKQKFQDIKNERHADILIKIVNKDELDETIKNIFSDIISCQIYSMQLNNNNNNVSISNIIDLCKIPNWNYTDDNMIKCGILRTNTNGVLKNVIEDVDQQDEKDEGIKSRNRATTEPVKPIKSIKKEETNRPVYVSRKASSNPIVKPDIKKPVYVSRKRQNEEDKPMSVKKSKTSIKQQKQIQEEEDKKEEEKKELEKMLEDDDNDNFSDGVVADVENEDIQPSKKYEHDDIDVADPEDSVEIIDSNNVTKSNSKPLEKDIEDIFSDDDDEFLNKELNKNESKDESKKSIEIKPDVETYVDSDGYVVRKVNRVPSKPISSTSNRNFTIETNSSKDKSSTTSKKQKEFTGARSNEDHIEHGTLVHNDHNDQIHYSENDETDEYSAMTFEGTNKSYITNGSFKDSGRNYNLEKRCKYHTELIVCPKFNEHGFKDSIALIPKLRGSHNFMEWFNKIQNMVGDNFNMNDILKEALVYLNSKSSYIKQEGCPKYDSNINQIMKSSIPETMIRKIILADMIRF</sequence>
<dbReference type="PANTHER" id="PTHR17598:SF13">
    <property type="entry name" value="DNA POLYMERASE DELTA SUBUNIT 3"/>
    <property type="match status" value="1"/>
</dbReference>
<feature type="compositionally biased region" description="Acidic residues" evidence="5">
    <location>
        <begin position="320"/>
        <end position="329"/>
    </location>
</feature>
<dbReference type="PANTHER" id="PTHR17598">
    <property type="entry name" value="DNA POLYMERASE DELTA SUBUNIT 3"/>
    <property type="match status" value="1"/>
</dbReference>
<evidence type="ECO:0000256" key="2">
    <source>
        <dbReference type="ARBA" id="ARBA00017589"/>
    </source>
</evidence>
<feature type="compositionally biased region" description="Polar residues" evidence="5">
    <location>
        <begin position="305"/>
        <end position="315"/>
    </location>
</feature>
<dbReference type="GO" id="GO:0006271">
    <property type="term" value="P:DNA strand elongation involved in DNA replication"/>
    <property type="evidence" value="ECO:0007669"/>
    <property type="project" value="TreeGrafter"/>
</dbReference>
<dbReference type="InterPro" id="IPR041913">
    <property type="entry name" value="POLD3_sf"/>
</dbReference>
<feature type="compositionally biased region" description="Basic and acidic residues" evidence="5">
    <location>
        <begin position="250"/>
        <end position="259"/>
    </location>
</feature>
<evidence type="ECO:0000256" key="3">
    <source>
        <dbReference type="ARBA" id="ARBA00022705"/>
    </source>
</evidence>
<keyword evidence="3" id="KW-0235">DNA replication</keyword>
<feature type="region of interest" description="Disordered" evidence="5">
    <location>
        <begin position="375"/>
        <end position="429"/>
    </location>
</feature>
<name>A0A9P6WLT1_9ASCO</name>
<dbReference type="EMBL" id="PUHW01000147">
    <property type="protein sequence ID" value="KAG0688492.1"/>
    <property type="molecule type" value="Genomic_DNA"/>
</dbReference>
<evidence type="ECO:0000256" key="5">
    <source>
        <dbReference type="SAM" id="MobiDB-lite"/>
    </source>
</evidence>
<evidence type="ECO:0000256" key="1">
    <source>
        <dbReference type="ARBA" id="ARBA00004123"/>
    </source>
</evidence>
<dbReference type="GO" id="GO:0006297">
    <property type="term" value="P:nucleotide-excision repair, DNA gap filling"/>
    <property type="evidence" value="ECO:0007669"/>
    <property type="project" value="TreeGrafter"/>
</dbReference>
<dbReference type="Proteomes" id="UP000697127">
    <property type="component" value="Unassembled WGS sequence"/>
</dbReference>
<dbReference type="Gene3D" id="3.90.1030.20">
    <property type="entry name" value="DNA polymerase delta, p66 (Cdc27) subunit, wHTH domain"/>
    <property type="match status" value="1"/>
</dbReference>
<dbReference type="InterPro" id="IPR019038">
    <property type="entry name" value="POLD3"/>
</dbReference>
<comment type="subcellular location">
    <subcellularLocation>
        <location evidence="1">Nucleus</location>
    </subcellularLocation>
</comment>
<keyword evidence="4" id="KW-0539">Nucleus</keyword>
<comment type="caution">
    <text evidence="6">The sequence shown here is derived from an EMBL/GenBank/DDBJ whole genome shotgun (WGS) entry which is preliminary data.</text>
</comment>
<dbReference type="GO" id="GO:0043625">
    <property type="term" value="C:delta DNA polymerase complex"/>
    <property type="evidence" value="ECO:0007669"/>
    <property type="project" value="InterPro"/>
</dbReference>
<proteinExistence type="predicted"/>
<feature type="compositionally biased region" description="Basic and acidic residues" evidence="5">
    <location>
        <begin position="392"/>
        <end position="429"/>
    </location>
</feature>
<accession>A0A9P6WLT1</accession>
<feature type="region of interest" description="Disordered" evidence="5">
    <location>
        <begin position="160"/>
        <end position="329"/>
    </location>
</feature>
<evidence type="ECO:0000256" key="4">
    <source>
        <dbReference type="ARBA" id="ARBA00023242"/>
    </source>
</evidence>
<evidence type="ECO:0000313" key="7">
    <source>
        <dbReference type="Proteomes" id="UP000697127"/>
    </source>
</evidence>
<reference evidence="6" key="1">
    <citation type="submission" date="2020-11" db="EMBL/GenBank/DDBJ databases">
        <title>Kefir isolates.</title>
        <authorList>
            <person name="Marcisauskas S."/>
            <person name="Kim Y."/>
            <person name="Blasche S."/>
        </authorList>
    </citation>
    <scope>NUCLEOTIDE SEQUENCE</scope>
    <source>
        <strain evidence="6">Olga-1</strain>
    </source>
</reference>
<evidence type="ECO:0000313" key="6">
    <source>
        <dbReference type="EMBL" id="KAG0688492.1"/>
    </source>
</evidence>
<dbReference type="Pfam" id="PF09507">
    <property type="entry name" value="CDC27"/>
    <property type="match status" value="1"/>
</dbReference>
<feature type="compositionally biased region" description="Polar residues" evidence="5">
    <location>
        <begin position="377"/>
        <end position="391"/>
    </location>
</feature>
<gene>
    <name evidence="6" type="ORF">C6P40_000902</name>
</gene>
<dbReference type="AlphaFoldDB" id="A0A9P6WLT1"/>
<dbReference type="GO" id="GO:0003887">
    <property type="term" value="F:DNA-directed DNA polymerase activity"/>
    <property type="evidence" value="ECO:0007669"/>
    <property type="project" value="TreeGrafter"/>
</dbReference>
<dbReference type="GO" id="GO:1904161">
    <property type="term" value="P:DNA synthesis involved in UV-damage excision repair"/>
    <property type="evidence" value="ECO:0007669"/>
    <property type="project" value="TreeGrafter"/>
</dbReference>
<organism evidence="6 7">
    <name type="scientific">Pichia californica</name>
    <dbReference type="NCBI Taxonomy" id="460514"/>
    <lineage>
        <taxon>Eukaryota</taxon>
        <taxon>Fungi</taxon>
        <taxon>Dikarya</taxon>
        <taxon>Ascomycota</taxon>
        <taxon>Saccharomycotina</taxon>
        <taxon>Pichiomycetes</taxon>
        <taxon>Pichiales</taxon>
        <taxon>Pichiaceae</taxon>
        <taxon>Pichia</taxon>
    </lineage>
</organism>
<protein>
    <recommendedName>
        <fullName evidence="2">DNA polymerase delta subunit 3</fullName>
    </recommendedName>
</protein>
<keyword evidence="7" id="KW-1185">Reference proteome</keyword>
<feature type="compositionally biased region" description="Acidic residues" evidence="5">
    <location>
        <begin position="290"/>
        <end position="302"/>
    </location>
</feature>